<evidence type="ECO:0000259" key="2">
    <source>
        <dbReference type="PROSITE" id="PS50883"/>
    </source>
</evidence>
<dbReference type="InterPro" id="IPR000160">
    <property type="entry name" value="GGDEF_dom"/>
</dbReference>
<dbReference type="SMART" id="SM00086">
    <property type="entry name" value="PAC"/>
    <property type="match status" value="1"/>
</dbReference>
<dbReference type="PANTHER" id="PTHR44757:SF2">
    <property type="entry name" value="BIOFILM ARCHITECTURE MAINTENANCE PROTEIN MBAA"/>
    <property type="match status" value="1"/>
</dbReference>
<dbReference type="SUPFAM" id="SSF55785">
    <property type="entry name" value="PYP-like sensor domain (PAS domain)"/>
    <property type="match status" value="2"/>
</dbReference>
<dbReference type="InterPro" id="IPR001610">
    <property type="entry name" value="PAC"/>
</dbReference>
<gene>
    <name evidence="4" type="ORF">fsci_10410</name>
</gene>
<dbReference type="SUPFAM" id="SSF141868">
    <property type="entry name" value="EAL domain-like"/>
    <property type="match status" value="1"/>
</dbReference>
<dbReference type="PROSITE" id="PS50883">
    <property type="entry name" value="EAL"/>
    <property type="match status" value="1"/>
</dbReference>
<dbReference type="SMART" id="SM00091">
    <property type="entry name" value="PAS"/>
    <property type="match status" value="2"/>
</dbReference>
<dbReference type="Pfam" id="PF08447">
    <property type="entry name" value="PAS_3"/>
    <property type="match status" value="1"/>
</dbReference>
<evidence type="ECO:0000313" key="5">
    <source>
        <dbReference type="Proteomes" id="UP001628164"/>
    </source>
</evidence>
<dbReference type="InterPro" id="IPR013656">
    <property type="entry name" value="PAS_4"/>
</dbReference>
<dbReference type="NCBIfam" id="TIGR00229">
    <property type="entry name" value="sensory_box"/>
    <property type="match status" value="1"/>
</dbReference>
<dbReference type="InterPro" id="IPR000700">
    <property type="entry name" value="PAS-assoc_C"/>
</dbReference>
<dbReference type="InterPro" id="IPR029787">
    <property type="entry name" value="Nucleotide_cyclase"/>
</dbReference>
<dbReference type="PANTHER" id="PTHR44757">
    <property type="entry name" value="DIGUANYLATE CYCLASE DGCP"/>
    <property type="match status" value="1"/>
</dbReference>
<feature type="domain" description="GGDEF" evidence="3">
    <location>
        <begin position="308"/>
        <end position="441"/>
    </location>
</feature>
<dbReference type="InterPro" id="IPR052155">
    <property type="entry name" value="Biofilm_reg_signaling"/>
</dbReference>
<keyword evidence="5" id="KW-1185">Reference proteome</keyword>
<dbReference type="Gene3D" id="3.30.70.270">
    <property type="match status" value="1"/>
</dbReference>
<dbReference type="SUPFAM" id="SSF55073">
    <property type="entry name" value="Nucleotide cyclase"/>
    <property type="match status" value="1"/>
</dbReference>
<accession>A0ABQ6PF45</accession>
<dbReference type="CDD" id="cd01948">
    <property type="entry name" value="EAL"/>
    <property type="match status" value="1"/>
</dbReference>
<sequence>MEHYLKTELYKLLSEDKNIFDALQEASLDGLWYWDLENPENEWMSEKFWETLGFDPKEKKHLASEWQDLIHPDDLKHALYKFERHLADPNYEYSLIVRYKHKNGSTVWVRCRGMAIRNENGKPIRLLGAHNDITSLKETELMLKDINNFSELMFNASEDIMFIKDSEYRIIKANQAMLNLYPKDMQDSIIGSTTVEKYNPKDAEYFLRHDKIAFDKGFSRTIENVKMPNGEDKIIDTHKIRFYDKNGHVFIFGIARDVTLREKLLLQVQDANNKLKFLAYNDDLTGLYNRQGFIDNVKKKLLKNSSPNLTALLVIDLDGFKYINDTLGYSIGDKLIIAISEILKNELSDSTSIARSGGDDFLVMIQDIPNIECLITIVNNLRTQISKPLKINKNTIMQSTSIGISVYPNDADNIEKLLQYADTAMHSAKSQGKNTYAFYNADFDETIQRRNAIDKELRNLDINEFHIVYQPQYDRNKNIYGVEALLRWNSPALGNVTPDEFIPLAEKNQMIKELGHWIFTQTIKDWQELSDENLVDNLKLSINISSVQLLEESFSSDIIKNFGQIEKQHVTFEITETHLLNNIDLTRSIIANINKLGISFALDDFGTGYSSLKYLANLPIDYLKIDKGFVQNLDKQNNKGIVVAIVELAKNLGKHCVAEGVETIEQLQFLESINCDYYQGYYFSRPISFNDLKNLLKSK</sequence>
<dbReference type="Pfam" id="PF08448">
    <property type="entry name" value="PAS_4"/>
    <property type="match status" value="1"/>
</dbReference>
<comment type="caution">
    <text evidence="4">The sequence shown here is derived from an EMBL/GenBank/DDBJ whole genome shotgun (WGS) entry which is preliminary data.</text>
</comment>
<dbReference type="Pfam" id="PF00990">
    <property type="entry name" value="GGDEF"/>
    <property type="match status" value="1"/>
</dbReference>
<dbReference type="InterPro" id="IPR035919">
    <property type="entry name" value="EAL_sf"/>
</dbReference>
<evidence type="ECO:0000313" key="4">
    <source>
        <dbReference type="EMBL" id="GMN89555.1"/>
    </source>
</evidence>
<dbReference type="Gene3D" id="3.20.20.450">
    <property type="entry name" value="EAL domain"/>
    <property type="match status" value="1"/>
</dbReference>
<feature type="domain" description="PAC" evidence="1">
    <location>
        <begin position="89"/>
        <end position="145"/>
    </location>
</feature>
<dbReference type="InterPro" id="IPR043128">
    <property type="entry name" value="Rev_trsase/Diguanyl_cyclase"/>
</dbReference>
<organism evidence="4 5">
    <name type="scientific">Francisella sciaenopsi</name>
    <dbReference type="NCBI Taxonomy" id="3055034"/>
    <lineage>
        <taxon>Bacteria</taxon>
        <taxon>Pseudomonadati</taxon>
        <taxon>Pseudomonadota</taxon>
        <taxon>Gammaproteobacteria</taxon>
        <taxon>Thiotrichales</taxon>
        <taxon>Francisellaceae</taxon>
        <taxon>Francisella</taxon>
    </lineage>
</organism>
<feature type="domain" description="EAL" evidence="2">
    <location>
        <begin position="446"/>
        <end position="699"/>
    </location>
</feature>
<dbReference type="SMART" id="SM00052">
    <property type="entry name" value="EAL"/>
    <property type="match status" value="1"/>
</dbReference>
<dbReference type="InterPro" id="IPR001633">
    <property type="entry name" value="EAL_dom"/>
</dbReference>
<protein>
    <submittedName>
        <fullName evidence="4">Uncharacterized protein</fullName>
    </submittedName>
</protein>
<reference evidence="4 5" key="1">
    <citation type="journal article" date="2024" name="Dis. Aquat. Organ.">
        <title>Francisella sciaenopsi sp. nov. isolated from diseased red drum Sciaenops ocellatus in Florida, USA.</title>
        <authorList>
            <person name="Kawahara M."/>
            <person name="Cody T.T."/>
            <person name="Yanong R.P.E."/>
            <person name="Henderson E."/>
            <person name="Yazdi Z."/>
            <person name="Soto E."/>
        </authorList>
    </citation>
    <scope>NUCLEOTIDE SEQUENCE [LARGE SCALE GENOMIC DNA]</scope>
    <source>
        <strain evidence="4 5">R22-20-7</strain>
    </source>
</reference>
<dbReference type="Proteomes" id="UP001628164">
    <property type="component" value="Unassembled WGS sequence"/>
</dbReference>
<dbReference type="CDD" id="cd01949">
    <property type="entry name" value="GGDEF"/>
    <property type="match status" value="1"/>
</dbReference>
<dbReference type="PROSITE" id="PS50887">
    <property type="entry name" value="GGDEF"/>
    <property type="match status" value="1"/>
</dbReference>
<dbReference type="Pfam" id="PF00563">
    <property type="entry name" value="EAL"/>
    <property type="match status" value="1"/>
</dbReference>
<name>A0ABQ6PF45_9GAMM</name>
<dbReference type="InterPro" id="IPR035965">
    <property type="entry name" value="PAS-like_dom_sf"/>
</dbReference>
<dbReference type="SMART" id="SM00267">
    <property type="entry name" value="GGDEF"/>
    <property type="match status" value="1"/>
</dbReference>
<proteinExistence type="predicted"/>
<dbReference type="Gene3D" id="3.30.450.20">
    <property type="entry name" value="PAS domain"/>
    <property type="match status" value="2"/>
</dbReference>
<dbReference type="NCBIfam" id="TIGR00254">
    <property type="entry name" value="GGDEF"/>
    <property type="match status" value="1"/>
</dbReference>
<dbReference type="InterPro" id="IPR000014">
    <property type="entry name" value="PAS"/>
</dbReference>
<dbReference type="CDD" id="cd00130">
    <property type="entry name" value="PAS"/>
    <property type="match status" value="1"/>
</dbReference>
<dbReference type="RefSeq" id="WP_407877339.1">
    <property type="nucleotide sequence ID" value="NZ_BTHG01000003.1"/>
</dbReference>
<dbReference type="EMBL" id="BTHG01000003">
    <property type="protein sequence ID" value="GMN89555.1"/>
    <property type="molecule type" value="Genomic_DNA"/>
</dbReference>
<evidence type="ECO:0000259" key="3">
    <source>
        <dbReference type="PROSITE" id="PS50887"/>
    </source>
</evidence>
<dbReference type="InterPro" id="IPR013655">
    <property type="entry name" value="PAS_fold_3"/>
</dbReference>
<evidence type="ECO:0000259" key="1">
    <source>
        <dbReference type="PROSITE" id="PS50113"/>
    </source>
</evidence>
<dbReference type="PROSITE" id="PS50113">
    <property type="entry name" value="PAC"/>
    <property type="match status" value="1"/>
</dbReference>